<gene>
    <name evidence="3" type="ORF">LMG28138_04686</name>
</gene>
<sequence length="198" mass="21338">MFPYFSQQASSGLGSNFQTYMNVTNRYMNGLQQLTELNVQTLRTVYEENTSILKAGSGAKPVEFLGWQSTLSAELPEKAAAYTRHFLSIIRATEIDILNETRSYYEQYGIDMKSVLESALRQSQSALQEPVERVSSLIAASTDAASETTDAASETAESALEASGATSQRTTNASASTAEGAASEAAPRSVKAGPKRQL</sequence>
<reference evidence="3 4" key="1">
    <citation type="submission" date="2020-04" db="EMBL/GenBank/DDBJ databases">
        <authorList>
            <person name="De Canck E."/>
        </authorList>
    </citation>
    <scope>NUCLEOTIDE SEQUENCE [LARGE SCALE GENOMIC DNA]</scope>
    <source>
        <strain evidence="3 4">LMG 28138</strain>
    </source>
</reference>
<name>A0A6S7BGJ7_9BURK</name>
<feature type="region of interest" description="Disordered" evidence="1">
    <location>
        <begin position="142"/>
        <end position="198"/>
    </location>
</feature>
<dbReference type="EMBL" id="CADIKM010000033">
    <property type="protein sequence ID" value="CAB3799607.1"/>
    <property type="molecule type" value="Genomic_DNA"/>
</dbReference>
<dbReference type="Proteomes" id="UP000494115">
    <property type="component" value="Unassembled WGS sequence"/>
</dbReference>
<dbReference type="RefSeq" id="WP_281362448.1">
    <property type="nucleotide sequence ID" value="NZ_CADIKM010000033.1"/>
</dbReference>
<evidence type="ECO:0000313" key="3">
    <source>
        <dbReference type="EMBL" id="CAB3799607.1"/>
    </source>
</evidence>
<evidence type="ECO:0000313" key="4">
    <source>
        <dbReference type="Proteomes" id="UP000494115"/>
    </source>
</evidence>
<dbReference type="NCBIfam" id="TIGR01841">
    <property type="entry name" value="phasin"/>
    <property type="match status" value="1"/>
</dbReference>
<feature type="compositionally biased region" description="Low complexity" evidence="1">
    <location>
        <begin position="142"/>
        <end position="186"/>
    </location>
</feature>
<organism evidence="3 4">
    <name type="scientific">Pararobbsia alpina</name>
    <dbReference type="NCBI Taxonomy" id="621374"/>
    <lineage>
        <taxon>Bacteria</taxon>
        <taxon>Pseudomonadati</taxon>
        <taxon>Pseudomonadota</taxon>
        <taxon>Betaproteobacteria</taxon>
        <taxon>Burkholderiales</taxon>
        <taxon>Burkholderiaceae</taxon>
        <taxon>Pararobbsia</taxon>
    </lineage>
</organism>
<dbReference type="AlphaFoldDB" id="A0A6S7BGJ7"/>
<proteinExistence type="predicted"/>
<evidence type="ECO:0000256" key="1">
    <source>
        <dbReference type="SAM" id="MobiDB-lite"/>
    </source>
</evidence>
<accession>A0A6S7BGJ7</accession>
<keyword evidence="4" id="KW-1185">Reference proteome</keyword>
<evidence type="ECO:0000259" key="2">
    <source>
        <dbReference type="Pfam" id="PF09361"/>
    </source>
</evidence>
<dbReference type="InterPro" id="IPR018968">
    <property type="entry name" value="Phasin"/>
</dbReference>
<feature type="domain" description="Phasin" evidence="2">
    <location>
        <begin position="15"/>
        <end position="93"/>
    </location>
</feature>
<protein>
    <recommendedName>
        <fullName evidence="2">Phasin domain-containing protein</fullName>
    </recommendedName>
</protein>
<dbReference type="InterPro" id="IPR010127">
    <property type="entry name" value="Phasin_subfam-1"/>
</dbReference>
<dbReference type="Pfam" id="PF09361">
    <property type="entry name" value="Phasin_2"/>
    <property type="match status" value="1"/>
</dbReference>